<proteinExistence type="predicted"/>
<dbReference type="KEGG" id="scb:SCAB_71231"/>
<dbReference type="PANTHER" id="PTHR38441:SF1">
    <property type="entry name" value="MEMBRANE PROTEIN"/>
    <property type="match status" value="1"/>
</dbReference>
<dbReference type="eggNOG" id="COG3162">
    <property type="taxonomic scope" value="Bacteria"/>
</dbReference>
<organism evidence="3 4">
    <name type="scientific">Streptomyces scabiei (strain 87.22)</name>
    <dbReference type="NCBI Taxonomy" id="680198"/>
    <lineage>
        <taxon>Bacteria</taxon>
        <taxon>Bacillati</taxon>
        <taxon>Actinomycetota</taxon>
        <taxon>Actinomycetes</taxon>
        <taxon>Kitasatosporales</taxon>
        <taxon>Streptomycetaceae</taxon>
        <taxon>Streptomyces</taxon>
    </lineage>
</organism>
<keyword evidence="2" id="KW-0812">Transmembrane</keyword>
<accession>C9YZU5</accession>
<evidence type="ECO:0000313" key="4">
    <source>
        <dbReference type="Proteomes" id="UP000001444"/>
    </source>
</evidence>
<dbReference type="Pfam" id="PF04341">
    <property type="entry name" value="DUF485"/>
    <property type="match status" value="1"/>
</dbReference>
<dbReference type="Proteomes" id="UP000001444">
    <property type="component" value="Chromosome"/>
</dbReference>
<keyword evidence="4" id="KW-1185">Reference proteome</keyword>
<gene>
    <name evidence="3" type="ordered locus">SCAB_71231</name>
</gene>
<dbReference type="STRING" id="680198.SCAB_71231"/>
<keyword evidence="2" id="KW-1133">Transmembrane helix</keyword>
<dbReference type="EMBL" id="FN554889">
    <property type="protein sequence ID" value="CBG74116.1"/>
    <property type="molecule type" value="Genomic_DNA"/>
</dbReference>
<dbReference type="HOGENOM" id="CLU_1517147_0_0_11"/>
<feature type="transmembrane region" description="Helical" evidence="2">
    <location>
        <begin position="129"/>
        <end position="154"/>
    </location>
</feature>
<keyword evidence="2" id="KW-0472">Membrane</keyword>
<sequence>MNRSHRAAVTLCREPEHDRASRHPRNRAHPMSVPQPSPDPTAKQPPSAVATAAQTRGDSVATDAPPPSKTEHHLPSSEEYAAVHESAEFAELRRSYRSFAFPLTVGFIAWYLLYVLLSNYAGDFMGTKLFGNINVAFVLGVAQFVTTFLIAWWYSRHAAAKLDPKAEAIKSRMEGGA</sequence>
<dbReference type="PANTHER" id="PTHR38441">
    <property type="entry name" value="INTEGRAL MEMBRANE PROTEIN-RELATED"/>
    <property type="match status" value="1"/>
</dbReference>
<dbReference type="InterPro" id="IPR007436">
    <property type="entry name" value="DUF485"/>
</dbReference>
<name>C9YZU5_STRSW</name>
<evidence type="ECO:0000256" key="1">
    <source>
        <dbReference type="SAM" id="MobiDB-lite"/>
    </source>
</evidence>
<feature type="transmembrane region" description="Helical" evidence="2">
    <location>
        <begin position="99"/>
        <end position="117"/>
    </location>
</feature>
<reference evidence="3 4" key="1">
    <citation type="journal article" date="2010" name="Mol. Plant Microbe Interact.">
        <title>Streptomyces scabies 87-22 contains a coronafacic acid-like biosynthetic cluster that contributes to plant-microbe interactions.</title>
        <authorList>
            <person name="Bignell D.R."/>
            <person name="Seipke R.F."/>
            <person name="Huguet-Tapia J.C."/>
            <person name="Chambers A.H."/>
            <person name="Parry R.J."/>
            <person name="Loria R."/>
        </authorList>
    </citation>
    <scope>NUCLEOTIDE SEQUENCE [LARGE SCALE GENOMIC DNA]</scope>
    <source>
        <strain evidence="3 4">87.22</strain>
    </source>
</reference>
<dbReference type="AlphaFoldDB" id="C9YZU5"/>
<protein>
    <submittedName>
        <fullName evidence="3">Putative integral membrane protein</fullName>
    </submittedName>
</protein>
<evidence type="ECO:0000313" key="3">
    <source>
        <dbReference type="EMBL" id="CBG74116.1"/>
    </source>
</evidence>
<evidence type="ECO:0000256" key="2">
    <source>
        <dbReference type="SAM" id="Phobius"/>
    </source>
</evidence>
<feature type="region of interest" description="Disordered" evidence="1">
    <location>
        <begin position="1"/>
        <end position="77"/>
    </location>
</feature>